<dbReference type="Proteomes" id="UP000222542">
    <property type="component" value="Unassembled WGS sequence"/>
</dbReference>
<accession>A0A2G2YZD0</accession>
<proteinExistence type="predicted"/>
<sequence length="225" mass="24416">MPPSGVQVGSVYDGIGDPTTLGWPSTGKCERLLDKEVENKGNVPLIPPLPISWADGDAIIRTISGKVANVDWQGGKNSPIYRVGPGPAIANLSYEVQDPDNSSQTIYQSWLASDNDTTLGRLGGAGSDYAAFVQHIGTPALDMSFGNGYPVYHSMYDDFVWMKKFGDPMFHRHAADDEVLPFNHLSYAIELQKSAEDLEGEISDNGISLVPLYASIEKLRKAAKN</sequence>
<dbReference type="Gene3D" id="3.50.30.30">
    <property type="match status" value="1"/>
</dbReference>
<dbReference type="STRING" id="4072.A0A2G2YZD0"/>
<evidence type="ECO:0000313" key="2">
    <source>
        <dbReference type="EMBL" id="PHT75127.1"/>
    </source>
</evidence>
<dbReference type="EMBL" id="AYRZ02000007">
    <property type="protein sequence ID" value="PHT75127.1"/>
    <property type="molecule type" value="Genomic_DNA"/>
</dbReference>
<keyword evidence="1" id="KW-0325">Glycoprotein</keyword>
<dbReference type="PANTHER" id="PTHR10404:SF46">
    <property type="entry name" value="VACUOLAR PROTEIN SORTING-ASSOCIATED PROTEIN 70"/>
    <property type="match status" value="1"/>
</dbReference>
<dbReference type="PANTHER" id="PTHR10404">
    <property type="entry name" value="N-ACETYLATED-ALPHA-LINKED ACIDIC DIPEPTIDASE"/>
    <property type="match status" value="1"/>
</dbReference>
<dbReference type="InterPro" id="IPR046450">
    <property type="entry name" value="PA_dom_sf"/>
</dbReference>
<evidence type="ECO:0000256" key="1">
    <source>
        <dbReference type="ARBA" id="ARBA00023180"/>
    </source>
</evidence>
<evidence type="ECO:0000313" key="3">
    <source>
        <dbReference type="Proteomes" id="UP000222542"/>
    </source>
</evidence>
<name>A0A2G2YZD0_CAPAN</name>
<gene>
    <name evidence="2" type="ORF">T459_18649</name>
</gene>
<keyword evidence="3" id="KW-1185">Reference proteome</keyword>
<organism evidence="2 3">
    <name type="scientific">Capsicum annuum</name>
    <name type="common">Capsicum pepper</name>
    <dbReference type="NCBI Taxonomy" id="4072"/>
    <lineage>
        <taxon>Eukaryota</taxon>
        <taxon>Viridiplantae</taxon>
        <taxon>Streptophyta</taxon>
        <taxon>Embryophyta</taxon>
        <taxon>Tracheophyta</taxon>
        <taxon>Spermatophyta</taxon>
        <taxon>Magnoliopsida</taxon>
        <taxon>eudicotyledons</taxon>
        <taxon>Gunneridae</taxon>
        <taxon>Pentapetalae</taxon>
        <taxon>asterids</taxon>
        <taxon>lamiids</taxon>
        <taxon>Solanales</taxon>
        <taxon>Solanaceae</taxon>
        <taxon>Solanoideae</taxon>
        <taxon>Capsiceae</taxon>
        <taxon>Capsicum</taxon>
    </lineage>
</organism>
<comment type="caution">
    <text evidence="2">The sequence shown here is derived from an EMBL/GenBank/DDBJ whole genome shotgun (WGS) entry which is preliminary data.</text>
</comment>
<dbReference type="AlphaFoldDB" id="A0A2G2YZD0"/>
<dbReference type="Gramene" id="PHT75127">
    <property type="protein sequence ID" value="PHT75127"/>
    <property type="gene ID" value="T459_18649"/>
</dbReference>
<reference evidence="2 3" key="1">
    <citation type="journal article" date="2014" name="Nat. Genet.">
        <title>Genome sequence of the hot pepper provides insights into the evolution of pungency in Capsicum species.</title>
        <authorList>
            <person name="Kim S."/>
            <person name="Park M."/>
            <person name="Yeom S.I."/>
            <person name="Kim Y.M."/>
            <person name="Lee J.M."/>
            <person name="Lee H.A."/>
            <person name="Seo E."/>
            <person name="Choi J."/>
            <person name="Cheong K."/>
            <person name="Kim K.T."/>
            <person name="Jung K."/>
            <person name="Lee G.W."/>
            <person name="Oh S.K."/>
            <person name="Bae C."/>
            <person name="Kim S.B."/>
            <person name="Lee H.Y."/>
            <person name="Kim S.Y."/>
            <person name="Kim M.S."/>
            <person name="Kang B.C."/>
            <person name="Jo Y.D."/>
            <person name="Yang H.B."/>
            <person name="Jeong H.J."/>
            <person name="Kang W.H."/>
            <person name="Kwon J.K."/>
            <person name="Shin C."/>
            <person name="Lim J.Y."/>
            <person name="Park J.H."/>
            <person name="Huh J.H."/>
            <person name="Kim J.S."/>
            <person name="Kim B.D."/>
            <person name="Cohen O."/>
            <person name="Paran I."/>
            <person name="Suh M.C."/>
            <person name="Lee S.B."/>
            <person name="Kim Y.K."/>
            <person name="Shin Y."/>
            <person name="Noh S.J."/>
            <person name="Park J."/>
            <person name="Seo Y.S."/>
            <person name="Kwon S.Y."/>
            <person name="Kim H.A."/>
            <person name="Park J.M."/>
            <person name="Kim H.J."/>
            <person name="Choi S.B."/>
            <person name="Bosland P.W."/>
            <person name="Reeves G."/>
            <person name="Jo S.H."/>
            <person name="Lee B.W."/>
            <person name="Cho H.T."/>
            <person name="Choi H.S."/>
            <person name="Lee M.S."/>
            <person name="Yu Y."/>
            <person name="Do Choi Y."/>
            <person name="Park B.S."/>
            <person name="van Deynze A."/>
            <person name="Ashrafi H."/>
            <person name="Hill T."/>
            <person name="Kim W.T."/>
            <person name="Pai H.S."/>
            <person name="Ahn H.K."/>
            <person name="Yeam I."/>
            <person name="Giovannoni J.J."/>
            <person name="Rose J.K."/>
            <person name="Sorensen I."/>
            <person name="Lee S.J."/>
            <person name="Kim R.W."/>
            <person name="Choi I.Y."/>
            <person name="Choi B.S."/>
            <person name="Lim J.S."/>
            <person name="Lee Y.H."/>
            <person name="Choi D."/>
        </authorList>
    </citation>
    <scope>NUCLEOTIDE SEQUENCE [LARGE SCALE GENOMIC DNA]</scope>
    <source>
        <strain evidence="3">cv. CM334</strain>
    </source>
</reference>
<protein>
    <submittedName>
        <fullName evidence="2">Uncharacterized protein</fullName>
    </submittedName>
</protein>
<dbReference type="SUPFAM" id="SSF52025">
    <property type="entry name" value="PA domain"/>
    <property type="match status" value="1"/>
</dbReference>
<dbReference type="Gene3D" id="3.40.630.10">
    <property type="entry name" value="Zn peptidases"/>
    <property type="match status" value="1"/>
</dbReference>
<reference evidence="2 3" key="2">
    <citation type="journal article" date="2017" name="Genome Biol.">
        <title>New reference genome sequences of hot pepper reveal the massive evolution of plant disease-resistance genes by retroduplication.</title>
        <authorList>
            <person name="Kim S."/>
            <person name="Park J."/>
            <person name="Yeom S.I."/>
            <person name="Kim Y.M."/>
            <person name="Seo E."/>
            <person name="Kim K.T."/>
            <person name="Kim M.S."/>
            <person name="Lee J.M."/>
            <person name="Cheong K."/>
            <person name="Shin H.S."/>
            <person name="Kim S.B."/>
            <person name="Han K."/>
            <person name="Lee J."/>
            <person name="Park M."/>
            <person name="Lee H.A."/>
            <person name="Lee H.Y."/>
            <person name="Lee Y."/>
            <person name="Oh S."/>
            <person name="Lee J.H."/>
            <person name="Choi E."/>
            <person name="Choi E."/>
            <person name="Lee S.E."/>
            <person name="Jeon J."/>
            <person name="Kim H."/>
            <person name="Choi G."/>
            <person name="Song H."/>
            <person name="Lee J."/>
            <person name="Lee S.C."/>
            <person name="Kwon J.K."/>
            <person name="Lee H.Y."/>
            <person name="Koo N."/>
            <person name="Hong Y."/>
            <person name="Kim R.W."/>
            <person name="Kang W.H."/>
            <person name="Huh J.H."/>
            <person name="Kang B.C."/>
            <person name="Yang T.J."/>
            <person name="Lee Y.H."/>
            <person name="Bennetzen J.L."/>
            <person name="Choi D."/>
        </authorList>
    </citation>
    <scope>NUCLEOTIDE SEQUENCE [LARGE SCALE GENOMIC DNA]</scope>
    <source>
        <strain evidence="3">cv. CM334</strain>
    </source>
</reference>
<dbReference type="InterPro" id="IPR039373">
    <property type="entry name" value="Peptidase_M28B"/>
</dbReference>
<dbReference type="SUPFAM" id="SSF53187">
    <property type="entry name" value="Zn-dependent exopeptidases"/>
    <property type="match status" value="1"/>
</dbReference>